<evidence type="ECO:0000256" key="1">
    <source>
        <dbReference type="SAM" id="MobiDB-lite"/>
    </source>
</evidence>
<feature type="compositionally biased region" description="Polar residues" evidence="1">
    <location>
        <begin position="254"/>
        <end position="266"/>
    </location>
</feature>
<feature type="region of interest" description="Disordered" evidence="1">
    <location>
        <begin position="426"/>
        <end position="448"/>
    </location>
</feature>
<feature type="compositionally biased region" description="Polar residues" evidence="1">
    <location>
        <begin position="325"/>
        <end position="339"/>
    </location>
</feature>
<feature type="compositionally biased region" description="Basic and acidic residues" evidence="1">
    <location>
        <begin position="271"/>
        <end position="282"/>
    </location>
</feature>
<dbReference type="Proteomes" id="UP000249497">
    <property type="component" value="Unassembled WGS sequence"/>
</dbReference>
<dbReference type="OrthoDB" id="4501861at2759"/>
<evidence type="ECO:0000313" key="2">
    <source>
        <dbReference type="EMBL" id="RAH85296.1"/>
    </source>
</evidence>
<protein>
    <submittedName>
        <fullName evidence="2">Uncharacterized protein</fullName>
    </submittedName>
</protein>
<dbReference type="EMBL" id="KZ824775">
    <property type="protein sequence ID" value="RAH85296.1"/>
    <property type="molecule type" value="Genomic_DNA"/>
</dbReference>
<dbReference type="RefSeq" id="XP_025531190.1">
    <property type="nucleotide sequence ID" value="XM_025666650.1"/>
</dbReference>
<organism evidence="2 3">
    <name type="scientific">Aspergillus japonicus CBS 114.51</name>
    <dbReference type="NCBI Taxonomy" id="1448312"/>
    <lineage>
        <taxon>Eukaryota</taxon>
        <taxon>Fungi</taxon>
        <taxon>Dikarya</taxon>
        <taxon>Ascomycota</taxon>
        <taxon>Pezizomycotina</taxon>
        <taxon>Eurotiomycetes</taxon>
        <taxon>Eurotiomycetidae</taxon>
        <taxon>Eurotiales</taxon>
        <taxon>Aspergillaceae</taxon>
        <taxon>Aspergillus</taxon>
        <taxon>Aspergillus subgen. Circumdati</taxon>
    </lineage>
</organism>
<name>A0A8T8XAS3_ASPJA</name>
<dbReference type="GeneID" id="37170342"/>
<proteinExistence type="predicted"/>
<gene>
    <name evidence="2" type="ORF">BO86DRAFT_187982</name>
</gene>
<feature type="compositionally biased region" description="Basic and acidic residues" evidence="1">
    <location>
        <begin position="372"/>
        <end position="391"/>
    </location>
</feature>
<evidence type="ECO:0000313" key="3">
    <source>
        <dbReference type="Proteomes" id="UP000249497"/>
    </source>
</evidence>
<feature type="region of interest" description="Disordered" evidence="1">
    <location>
        <begin position="325"/>
        <end position="404"/>
    </location>
</feature>
<feature type="compositionally biased region" description="Polar residues" evidence="1">
    <location>
        <begin position="286"/>
        <end position="303"/>
    </location>
</feature>
<keyword evidence="3" id="KW-1185">Reference proteome</keyword>
<feature type="region of interest" description="Disordered" evidence="1">
    <location>
        <begin position="59"/>
        <end position="118"/>
    </location>
</feature>
<dbReference type="AlphaFoldDB" id="A0A8T8XAS3"/>
<sequence>MIRYKPTRISLGDGDLRYHLQRLLIRHSRLAEWHQHDQFLNDSSFDDGEDDAFLESDSDLFSAPSVSPPDSICYSAPDEDPGEGSSPRGRGGDHNTRSACSPEASTSSSSSTIDAGSPIIVQPSALSLEATRSAEKNVDVQSECQLSMDGHNKPFGGRNGEKFGHSPGYYDLSETSLSDCLTQPRAVLNSVRGDVTGETHSPRPCSQNPVLSVSFSLHHRSGSFSTVPPLAPLDSCAVLLADLLTNLLLGRQPTQQSVDLSRTHTNLGAADEERGTKSDIKFHTRSLGTNQPGRSTKPISPCSTDKEEFASASITDAMVDGVKTKLQSSKKSTRGQRASNLLDDAVPSRDSCAVGAHSSTLLGDKAASLTEPQHDSHSRSRPTEAHLHGRPVDNGGPKNTQRPTKLVKLKGVNLAVIGKLSPGAQTDVGPSIRVPDQNPGTDSCQGYGDPPRTIAGKHEFRQENQPSRSEFATLTALAQSLTLSGNGRSNTRMQPLSTRMLATQAHAREEEEEVRILARRRSLRRSLMDFPLDSIRKRSATRLMWRRQILQSTSIWRYSTCSRAQSQRSSEIWWSESYEYEYMPLERAEPCLSTNSWLTSRMCSCVCRVWNSGWRGTSAGRCSYCHAMNSEGMVQCSIQSREGGGWDNVRTLN</sequence>
<accession>A0A8T8XAS3</accession>
<feature type="region of interest" description="Disordered" evidence="1">
    <location>
        <begin position="254"/>
        <end position="307"/>
    </location>
</feature>
<reference evidence="2 3" key="1">
    <citation type="submission" date="2018-02" db="EMBL/GenBank/DDBJ databases">
        <title>The genomes of Aspergillus section Nigri reveals drivers in fungal speciation.</title>
        <authorList>
            <consortium name="DOE Joint Genome Institute"/>
            <person name="Vesth T.C."/>
            <person name="Nybo J."/>
            <person name="Theobald S."/>
            <person name="Brandl J."/>
            <person name="Frisvad J.C."/>
            <person name="Nielsen K.F."/>
            <person name="Lyhne E.K."/>
            <person name="Kogle M.E."/>
            <person name="Kuo A."/>
            <person name="Riley R."/>
            <person name="Clum A."/>
            <person name="Nolan M."/>
            <person name="Lipzen A."/>
            <person name="Salamov A."/>
            <person name="Henrissat B."/>
            <person name="Wiebenga A."/>
            <person name="De vries R.P."/>
            <person name="Grigoriev I.V."/>
            <person name="Mortensen U.H."/>
            <person name="Andersen M.R."/>
            <person name="Baker S.E."/>
        </authorList>
    </citation>
    <scope>NUCLEOTIDE SEQUENCE [LARGE SCALE GENOMIC DNA]</scope>
    <source>
        <strain evidence="2 3">CBS 114.51</strain>
    </source>
</reference>